<dbReference type="EMBL" id="HF920633">
    <property type="protein sequence ID" value="CCV01798.1"/>
    <property type="molecule type" value="Genomic_DNA"/>
</dbReference>
<keyword evidence="1" id="KW-0808">Transferase</keyword>
<dbReference type="SUPFAM" id="SSF56112">
    <property type="entry name" value="Protein kinase-like (PK-like)"/>
    <property type="match status" value="1"/>
</dbReference>
<dbReference type="Gene3D" id="1.10.510.10">
    <property type="entry name" value="Transferase(Phosphotransferase) domain 1"/>
    <property type="match status" value="1"/>
</dbReference>
<reference evidence="1 2" key="1">
    <citation type="journal article" date="2013" name="J. Gen. Virol.">
        <title>Complete genome sequence of invertebrate iridescent virus 22 isolated from a blackfly larva.</title>
        <authorList>
            <person name="Piegu B."/>
            <person name="Guizard S."/>
            <person name="Spears T."/>
            <person name="Cruaud C."/>
            <person name="Couloux A."/>
            <person name="Bideshi D.K."/>
            <person name="Federici B.A."/>
            <person name="Bigot Y."/>
        </authorList>
    </citation>
    <scope>NUCLEOTIDE SEQUENCE [LARGE SCALE GENOMIC DNA]</scope>
</reference>
<dbReference type="KEGG" id="vg:16414460"/>
<keyword evidence="1" id="KW-0723">Serine/threonine-protein kinase</keyword>
<name>S6DA84_9VIRU</name>
<proteinExistence type="predicted"/>
<evidence type="ECO:0000313" key="2">
    <source>
        <dbReference type="Proteomes" id="UP000154968"/>
    </source>
</evidence>
<keyword evidence="2" id="KW-1185">Reference proteome</keyword>
<dbReference type="GeneID" id="16414460"/>
<dbReference type="InterPro" id="IPR011009">
    <property type="entry name" value="Kinase-like_dom_sf"/>
</dbReference>
<dbReference type="Proteomes" id="UP000154968">
    <property type="component" value="Segment"/>
</dbReference>
<protein>
    <submittedName>
        <fullName evidence="1">Serine/threonine protein kinase</fullName>
    </submittedName>
</protein>
<evidence type="ECO:0000313" key="1">
    <source>
        <dbReference type="EMBL" id="CCV01798.1"/>
    </source>
</evidence>
<keyword evidence="1" id="KW-0418">Kinase</keyword>
<dbReference type="GO" id="GO:0004674">
    <property type="term" value="F:protein serine/threonine kinase activity"/>
    <property type="evidence" value="ECO:0007669"/>
    <property type="project" value="UniProtKB-KW"/>
</dbReference>
<dbReference type="RefSeq" id="YP_008357419.1">
    <property type="nucleotide sequence ID" value="NC_021901.1"/>
</dbReference>
<sequence length="550" mass="64703">MDLQYYRTFNEDTSQGIVGLLKPLSSSRKSEKVLSLSQPLLSSGATNYFFVKDDPAYPIYVFKIPKEVNTLVDHEFKVAKDMEDLTFYLPHFNRVFEIKREIKCHVPDKLKKIKDGKYFNPFNTYNCIRDVLILEYIPSTLTLLEYLKGTKFGTNTESLIHQLILALFIAQQEKNFTHYDLHLENILLRRCLQRTFFWYKFTYEEVVINRLIYTNGYFPVLFDYGFAYSKGLEGTSYNNSLFFTNKGYTPFMFDDVNDFKTLLIRLAYVKGCPQKIKHLVNKKFLKSNELKFELSKETGWIKSTISSAARIICKKIEKIIIELVSDYKNCFIYTELDNIVDIFGILLKLPIGGNNFKTKTLNSIMANFLTEWQKIDLWFKNTVPDDKLNMFKKILECVNELILEENCNKVKDYPKLCHNFKLKMFEIFDGFGDYVDIQDLDYGKLLSSIIEISNFIEYILYAEIQRCKKLFNFKFNGWNLFTSIEDLIMVKEPYNFQINDHIVLFDCIQKTTSSFDLKDNEVIDVLNSSSDLNQQINIFTNLHLKNLEEI</sequence>
<organism evidence="1 2">
    <name type="scientific">Invertebrate iridescent virus 22</name>
    <dbReference type="NCBI Taxonomy" id="345198"/>
    <lineage>
        <taxon>Viruses</taxon>
        <taxon>Varidnaviria</taxon>
        <taxon>Bamfordvirae</taxon>
        <taxon>Nucleocytoviricota</taxon>
        <taxon>Megaviricetes</taxon>
        <taxon>Pimascovirales</taxon>
        <taxon>Pimascovirales incertae sedis</taxon>
        <taxon>Iridoviridae</taxon>
        <taxon>Betairidovirinae</taxon>
        <taxon>Chloriridovirus</taxon>
        <taxon>Chloriridovirus simulium1</taxon>
    </lineage>
</organism>
<accession>S6DA84</accession>
<gene>
    <name evidence="1" type="primary">121R</name>
    <name evidence="1" type="ORF">IIV22_121R</name>
</gene>